<evidence type="ECO:0008006" key="4">
    <source>
        <dbReference type="Google" id="ProtNLM"/>
    </source>
</evidence>
<keyword evidence="3" id="KW-1185">Reference proteome</keyword>
<feature type="transmembrane region" description="Helical" evidence="1">
    <location>
        <begin position="361"/>
        <end position="381"/>
    </location>
</feature>
<keyword evidence="1" id="KW-0812">Transmembrane</keyword>
<sequence length="549" mass="61736">MYSSRLPAQTLRIPSIRVSLPLVLVLLSLLGYLAAKKVTFFMANRSELHGFALVVFCCVAALPFTAIRYADFPRLLRVVVRGIGIIVLVQVLFDAFGPVPPAPNIVFGEANAHALFFRWGACIGVAAGIAAMWRPIFLLPLFYYYIAWRLLIGPRTGIWVTDTDYLAMLDAGAFAVIGGILAITVTSDWTLQRLSWLRAMLQEMPAAVLRQKAAGLIWAVVVGAHLGNYFCSGVAKLMAGEHQPWTWLLQNPTQTAIVIGLERGDNPLATFPTLLQFSWDAISEFGLAFNFFVLGAQLLAPLAILRKRWLLFFTLLFDVFHIGVYMTLGALFHFWIAINLIVYTSAWRMPENAITPMMKAVCVATVLFGHTVFYTNWLGWLDGAKLASPQFFALTKDGREVWMPAVYYGIYSYTIAQAATYVPPDHFSFRIGGNNKNLTDWQDATSCGPRVMAHQATGSTLGAVERLVRETHDFMLRHPAIKAWNLYYLYPHHMQPNPGVFREFNRLSLDEIIGYKYVVESVCLTLRDGQLQRDVRKREEFTFDVRANP</sequence>
<feature type="transmembrane region" description="Helical" evidence="1">
    <location>
        <begin position="51"/>
        <end position="71"/>
    </location>
</feature>
<keyword evidence="1" id="KW-0472">Membrane</keyword>
<organism evidence="2 3">
    <name type="scientific">Siccirubricoccus deserti</name>
    <dbReference type="NCBI Taxonomy" id="2013562"/>
    <lineage>
        <taxon>Bacteria</taxon>
        <taxon>Pseudomonadati</taxon>
        <taxon>Pseudomonadota</taxon>
        <taxon>Alphaproteobacteria</taxon>
        <taxon>Acetobacterales</taxon>
        <taxon>Roseomonadaceae</taxon>
        <taxon>Siccirubricoccus</taxon>
    </lineage>
</organism>
<feature type="transmembrane region" description="Helical" evidence="1">
    <location>
        <begin position="172"/>
        <end position="191"/>
    </location>
</feature>
<name>A0A9X0UC23_9PROT</name>
<feature type="transmembrane region" description="Helical" evidence="1">
    <location>
        <begin position="78"/>
        <end position="96"/>
    </location>
</feature>
<keyword evidence="1" id="KW-1133">Transmembrane helix</keyword>
<reference evidence="2" key="1">
    <citation type="submission" date="2020-08" db="EMBL/GenBank/DDBJ databases">
        <authorList>
            <person name="Hu Y."/>
            <person name="Nguyen S.V."/>
            <person name="Li F."/>
            <person name="Fanning S."/>
        </authorList>
    </citation>
    <scope>NUCLEOTIDE SEQUENCE</scope>
    <source>
        <strain evidence="2">SYSU D8009</strain>
    </source>
</reference>
<feature type="transmembrane region" description="Helical" evidence="1">
    <location>
        <begin position="212"/>
        <end position="230"/>
    </location>
</feature>
<evidence type="ECO:0000313" key="3">
    <source>
        <dbReference type="Proteomes" id="UP000600101"/>
    </source>
</evidence>
<protein>
    <recommendedName>
        <fullName evidence="4">HTTM domain-containing protein</fullName>
    </recommendedName>
</protein>
<dbReference type="AlphaFoldDB" id="A0A9X0UC23"/>
<dbReference type="EMBL" id="JACOMF010000004">
    <property type="protein sequence ID" value="MBC4014694.1"/>
    <property type="molecule type" value="Genomic_DNA"/>
</dbReference>
<dbReference type="Proteomes" id="UP000600101">
    <property type="component" value="Unassembled WGS sequence"/>
</dbReference>
<feature type="transmembrane region" description="Helical" evidence="1">
    <location>
        <begin position="281"/>
        <end position="302"/>
    </location>
</feature>
<comment type="caution">
    <text evidence="2">The sequence shown here is derived from an EMBL/GenBank/DDBJ whole genome shotgun (WGS) entry which is preliminary data.</text>
</comment>
<feature type="transmembrane region" description="Helical" evidence="1">
    <location>
        <begin position="401"/>
        <end position="422"/>
    </location>
</feature>
<dbReference type="RefSeq" id="WP_186769467.1">
    <property type="nucleotide sequence ID" value="NZ_JACOMF010000004.1"/>
</dbReference>
<proteinExistence type="predicted"/>
<gene>
    <name evidence="2" type="ORF">H7965_05090</name>
</gene>
<accession>A0A9X0UC23</accession>
<feature type="transmembrane region" description="Helical" evidence="1">
    <location>
        <begin position="141"/>
        <end position="160"/>
    </location>
</feature>
<evidence type="ECO:0000256" key="1">
    <source>
        <dbReference type="SAM" id="Phobius"/>
    </source>
</evidence>
<evidence type="ECO:0000313" key="2">
    <source>
        <dbReference type="EMBL" id="MBC4014694.1"/>
    </source>
</evidence>